<sequence length="142" mass="15048">MAKEKASMTIQAGSGAKKGYVVAGAILKCNCGTQPTRLKRPLSHGVYIKDKAQMNVGDHEPGVHISGFGNCFSPANPAVQNSQMVDIFGVKKAPCVPVILRPWIGGKQDVLVEGQPALLEHCTNACLYCGAITIENDGQNLD</sequence>
<dbReference type="InterPro" id="IPR025460">
    <property type="entry name" value="DUF4280"/>
</dbReference>
<dbReference type="OrthoDB" id="4825649at2"/>
<name>A0A222WQJ6_9BACL</name>
<dbReference type="EMBL" id="CP020028">
    <property type="protein sequence ID" value="ASR48809.1"/>
    <property type="molecule type" value="Genomic_DNA"/>
</dbReference>
<dbReference type="Pfam" id="PF14107">
    <property type="entry name" value="DUF4280"/>
    <property type="match status" value="1"/>
</dbReference>
<dbReference type="KEGG" id="pkb:B4V02_19965"/>
<organism evidence="1 2">
    <name type="scientific">Paenibacillus kribbensis</name>
    <dbReference type="NCBI Taxonomy" id="172713"/>
    <lineage>
        <taxon>Bacteria</taxon>
        <taxon>Bacillati</taxon>
        <taxon>Bacillota</taxon>
        <taxon>Bacilli</taxon>
        <taxon>Bacillales</taxon>
        <taxon>Paenibacillaceae</taxon>
        <taxon>Paenibacillus</taxon>
    </lineage>
</organism>
<dbReference type="RefSeq" id="WP_007429064.1">
    <property type="nucleotide sequence ID" value="NZ_CP020028.1"/>
</dbReference>
<gene>
    <name evidence="1" type="ORF">B4V02_19965</name>
</gene>
<dbReference type="STRING" id="172713.GCA_001705305_03436"/>
<evidence type="ECO:0008006" key="3">
    <source>
        <dbReference type="Google" id="ProtNLM"/>
    </source>
</evidence>
<dbReference type="Proteomes" id="UP000214666">
    <property type="component" value="Chromosome"/>
</dbReference>
<protein>
    <recommendedName>
        <fullName evidence="3">DUF4280 domain-containing protein</fullName>
    </recommendedName>
</protein>
<proteinExistence type="predicted"/>
<dbReference type="AlphaFoldDB" id="A0A222WQJ6"/>
<reference evidence="1 2" key="1">
    <citation type="submission" date="2017-03" db="EMBL/GenBank/DDBJ databases">
        <title>Complete genome sequence of Paenibacillus Kribbensis producing bioflocculants.</title>
        <authorList>
            <person name="Lee H.-G."/>
            <person name="Oh H.-M."/>
        </authorList>
    </citation>
    <scope>NUCLEOTIDE SEQUENCE [LARGE SCALE GENOMIC DNA]</scope>
    <source>
        <strain evidence="1 2">AM49</strain>
    </source>
</reference>
<evidence type="ECO:0000313" key="1">
    <source>
        <dbReference type="EMBL" id="ASR48809.1"/>
    </source>
</evidence>
<evidence type="ECO:0000313" key="2">
    <source>
        <dbReference type="Proteomes" id="UP000214666"/>
    </source>
</evidence>
<keyword evidence="2" id="KW-1185">Reference proteome</keyword>
<accession>A0A222WQJ6</accession>